<dbReference type="Proteomes" id="UP000311008">
    <property type="component" value="Chromosome"/>
</dbReference>
<comment type="subcellular location">
    <subcellularLocation>
        <location evidence="1">Membrane</location>
        <topology evidence="1">Multi-pass membrane protein</topology>
    </subcellularLocation>
</comment>
<keyword evidence="3 5" id="KW-1133">Transmembrane helix</keyword>
<feature type="transmembrane region" description="Helical" evidence="5">
    <location>
        <begin position="82"/>
        <end position="104"/>
    </location>
</feature>
<dbReference type="OrthoDB" id="8536861at2"/>
<evidence type="ECO:0000256" key="5">
    <source>
        <dbReference type="SAM" id="Phobius"/>
    </source>
</evidence>
<gene>
    <name evidence="6" type="ORF">FIU01_01220</name>
</gene>
<dbReference type="InterPro" id="IPR032808">
    <property type="entry name" value="DoxX"/>
</dbReference>
<sequence>MSRFQTAAARILLGLVFFGVVILKLMAILNTPDGYLQYQMTLGQFGLPAVFAPLLILIQFVFGLMLIVGFKTRLSARVLGVLAAFMALILAQASLDAFFAYMGIAGGMWLLSVYPDTACSLDNRNKTTA</sequence>
<evidence type="ECO:0000256" key="2">
    <source>
        <dbReference type="ARBA" id="ARBA00022692"/>
    </source>
</evidence>
<dbReference type="Pfam" id="PF07681">
    <property type="entry name" value="DoxX"/>
    <property type="match status" value="1"/>
</dbReference>
<evidence type="ECO:0000313" key="6">
    <source>
        <dbReference type="EMBL" id="QDC43276.1"/>
    </source>
</evidence>
<dbReference type="GO" id="GO:0016020">
    <property type="term" value="C:membrane"/>
    <property type="evidence" value="ECO:0007669"/>
    <property type="project" value="UniProtKB-SubCell"/>
</dbReference>
<dbReference type="RefSeq" id="WP_140002177.1">
    <property type="nucleotide sequence ID" value="NZ_CP040946.1"/>
</dbReference>
<keyword evidence="4 5" id="KW-0472">Membrane</keyword>
<name>A0A5B8CQC9_9PROT</name>
<evidence type="ECO:0000313" key="7">
    <source>
        <dbReference type="Proteomes" id="UP000311008"/>
    </source>
</evidence>
<accession>A0A5B8CQC9</accession>
<reference evidence="7" key="1">
    <citation type="journal article" date="2019" name="ISME J.">
        <title>Evolution in action: habitat transition from sediment to the pelagial leads to genome streamlining in Methylophilaceae.</title>
        <authorList>
            <person name="Salcher M."/>
            <person name="Schaefle D."/>
            <person name="Kaspar M."/>
            <person name="Neuenschwander S.M."/>
            <person name="Ghai R."/>
        </authorList>
    </citation>
    <scope>NUCLEOTIDE SEQUENCE [LARGE SCALE GENOMIC DNA]</scope>
    <source>
        <strain evidence="7">MMS-M-51</strain>
    </source>
</reference>
<dbReference type="EMBL" id="CP040946">
    <property type="protein sequence ID" value="QDC43276.1"/>
    <property type="molecule type" value="Genomic_DNA"/>
</dbReference>
<feature type="transmembrane region" description="Helical" evidence="5">
    <location>
        <begin position="49"/>
        <end position="70"/>
    </location>
</feature>
<evidence type="ECO:0000256" key="1">
    <source>
        <dbReference type="ARBA" id="ARBA00004141"/>
    </source>
</evidence>
<protein>
    <submittedName>
        <fullName evidence="6">DoxX family protein</fullName>
    </submittedName>
</protein>
<organism evidence="6 7">
    <name type="scientific">Methylophilus medardicus</name>
    <dbReference type="NCBI Taxonomy" id="2588534"/>
    <lineage>
        <taxon>Bacteria</taxon>
        <taxon>Pseudomonadati</taxon>
        <taxon>Pseudomonadota</taxon>
        <taxon>Betaproteobacteria</taxon>
        <taxon>Nitrosomonadales</taxon>
        <taxon>Methylophilaceae</taxon>
        <taxon>Methylophilus</taxon>
    </lineage>
</organism>
<dbReference type="KEGG" id="mmec:FIU01_01220"/>
<evidence type="ECO:0000256" key="4">
    <source>
        <dbReference type="ARBA" id="ARBA00023136"/>
    </source>
</evidence>
<keyword evidence="2 5" id="KW-0812">Transmembrane</keyword>
<keyword evidence="7" id="KW-1185">Reference proteome</keyword>
<feature type="transmembrane region" description="Helical" evidence="5">
    <location>
        <begin position="7"/>
        <end position="29"/>
    </location>
</feature>
<evidence type="ECO:0000256" key="3">
    <source>
        <dbReference type="ARBA" id="ARBA00022989"/>
    </source>
</evidence>
<dbReference type="AlphaFoldDB" id="A0A5B8CQC9"/>
<proteinExistence type="predicted"/>